<dbReference type="InterPro" id="IPR000719">
    <property type="entry name" value="Prot_kinase_dom"/>
</dbReference>
<dbReference type="Pfam" id="PF00069">
    <property type="entry name" value="Pkinase"/>
    <property type="match status" value="1"/>
</dbReference>
<evidence type="ECO:0000259" key="1">
    <source>
        <dbReference type="PROSITE" id="PS50011"/>
    </source>
</evidence>
<gene>
    <name evidence="2" type="ORF">GCK72_014051</name>
</gene>
<dbReference type="SMART" id="SM00220">
    <property type="entry name" value="S_TKc"/>
    <property type="match status" value="1"/>
</dbReference>
<dbReference type="InterPro" id="IPR011009">
    <property type="entry name" value="Kinase-like_dom_sf"/>
</dbReference>
<dbReference type="Proteomes" id="UP000483820">
    <property type="component" value="Chromosome IV"/>
</dbReference>
<name>A0A6A5GSX9_CAERE</name>
<dbReference type="GeneID" id="9827945"/>
<sequence>MMDQILNKDLDHNHLYKNMLLAEERGVIPEIEVLLLALIPSISWLLSENVFVFYTDRLYMEHQAGAQAMLPPGTRCDQFILQKMLSVGGFGQIFEAGTIGNSREKSVVKVEAKTAMVQCYSGIQTIFFDFQFQLLYNECGCIKSLNSAYNPNGLLEATPFLRFHGYGTIDGYRWLAMEKCGSNLSDLRKATPLNRFSIPTSLFILSKFIEALQMMHTIGWLHRDVKPANVCIGLHSPRHLYLLDFGMSRIYVEKDGTIKPRRVTAPFRGTLRYVSVNIHRRQDASRWDDIWSAFYIATENMVGYLPWRRMGDTKKVEDTKVISDLSRLKYGSESARPNCMRVIEDYLNVSQINPSYFYESPPYDLMRREIDTDLRLRGYSLSSVRLDWMTVQYAPTSQYHLSPYSNQNRMMTPQKIQKKVDRMEREYERSVCFY</sequence>
<comment type="caution">
    <text evidence="2">The sequence shown here is derived from an EMBL/GenBank/DDBJ whole genome shotgun (WGS) entry which is preliminary data.</text>
</comment>
<organism evidence="2 3">
    <name type="scientific">Caenorhabditis remanei</name>
    <name type="common">Caenorhabditis vulgaris</name>
    <dbReference type="NCBI Taxonomy" id="31234"/>
    <lineage>
        <taxon>Eukaryota</taxon>
        <taxon>Metazoa</taxon>
        <taxon>Ecdysozoa</taxon>
        <taxon>Nematoda</taxon>
        <taxon>Chromadorea</taxon>
        <taxon>Rhabditida</taxon>
        <taxon>Rhabditina</taxon>
        <taxon>Rhabditomorpha</taxon>
        <taxon>Rhabditoidea</taxon>
        <taxon>Rhabditidae</taxon>
        <taxon>Peloderinae</taxon>
        <taxon>Caenorhabditis</taxon>
    </lineage>
</organism>
<dbReference type="InterPro" id="IPR050235">
    <property type="entry name" value="CK1_Ser-Thr_kinase"/>
</dbReference>
<dbReference type="CTD" id="9827945"/>
<dbReference type="KEGG" id="crq:GCK72_014051"/>
<dbReference type="AlphaFoldDB" id="A0A6A5GSX9"/>
<dbReference type="RefSeq" id="XP_003090016.2">
    <property type="nucleotide sequence ID" value="XM_003089968.2"/>
</dbReference>
<feature type="domain" description="Protein kinase" evidence="1">
    <location>
        <begin position="79"/>
        <end position="389"/>
    </location>
</feature>
<dbReference type="GO" id="GO:0005524">
    <property type="term" value="F:ATP binding"/>
    <property type="evidence" value="ECO:0007669"/>
    <property type="project" value="InterPro"/>
</dbReference>
<dbReference type="PROSITE" id="PS50011">
    <property type="entry name" value="PROTEIN_KINASE_DOM"/>
    <property type="match status" value="1"/>
</dbReference>
<accession>A0A6A5GSX9</accession>
<dbReference type="PANTHER" id="PTHR11909">
    <property type="entry name" value="CASEIN KINASE-RELATED"/>
    <property type="match status" value="1"/>
</dbReference>
<reference evidence="2 3" key="1">
    <citation type="submission" date="2019-12" db="EMBL/GenBank/DDBJ databases">
        <title>Chromosome-level assembly of the Caenorhabditis remanei genome.</title>
        <authorList>
            <person name="Teterina A.A."/>
            <person name="Willis J.H."/>
            <person name="Phillips P.C."/>
        </authorList>
    </citation>
    <scope>NUCLEOTIDE SEQUENCE [LARGE SCALE GENOMIC DNA]</scope>
    <source>
        <strain evidence="2 3">PX506</strain>
        <tissue evidence="2">Whole organism</tissue>
    </source>
</reference>
<proteinExistence type="predicted"/>
<dbReference type="SUPFAM" id="SSF56112">
    <property type="entry name" value="Protein kinase-like (PK-like)"/>
    <property type="match status" value="1"/>
</dbReference>
<protein>
    <recommendedName>
        <fullName evidence="1">Protein kinase domain-containing protein</fullName>
    </recommendedName>
</protein>
<dbReference type="Gene3D" id="1.10.510.10">
    <property type="entry name" value="Transferase(Phosphotransferase) domain 1"/>
    <property type="match status" value="1"/>
</dbReference>
<dbReference type="GO" id="GO:0004672">
    <property type="term" value="F:protein kinase activity"/>
    <property type="evidence" value="ECO:0007669"/>
    <property type="project" value="InterPro"/>
</dbReference>
<evidence type="ECO:0000313" key="2">
    <source>
        <dbReference type="EMBL" id="KAF1757595.1"/>
    </source>
</evidence>
<evidence type="ECO:0000313" key="3">
    <source>
        <dbReference type="Proteomes" id="UP000483820"/>
    </source>
</evidence>
<dbReference type="EMBL" id="WUAV01000004">
    <property type="protein sequence ID" value="KAF1757595.1"/>
    <property type="molecule type" value="Genomic_DNA"/>
</dbReference>